<name>A0AAE1LJN7_9NEOP</name>
<sequence>MDKEGAAFKLSYGPWPHHGHMAMTTLWLSLPWPSSAHGDATTMAMVWPWARTMATVCPLCGYGHGHGPRMAMDRFTMASRMSMVIKQVAMNLYDLQPIKLCKSAKACKQIKIILHLMAVPYLDYNYQHKDPPASCSLVEYSLARHGSERYHFRLLLTIILAVDQENLLY</sequence>
<reference evidence="1" key="1">
    <citation type="submission" date="2021-07" db="EMBL/GenBank/DDBJ databases">
        <authorList>
            <person name="Catto M.A."/>
            <person name="Jacobson A."/>
            <person name="Kennedy G."/>
            <person name="Labadie P."/>
            <person name="Hunt B.G."/>
            <person name="Srinivasan R."/>
        </authorList>
    </citation>
    <scope>NUCLEOTIDE SEQUENCE</scope>
    <source>
        <strain evidence="1">PL_HMW_Pooled</strain>
        <tissue evidence="1">Head</tissue>
    </source>
</reference>
<gene>
    <name evidence="1" type="ORF">KUF71_001382</name>
</gene>
<reference evidence="1" key="2">
    <citation type="journal article" date="2023" name="BMC Genomics">
        <title>Pest status, molecular evolution, and epigenetic factors derived from the genome assembly of Frankliniella fusca, a thysanopteran phytovirus vector.</title>
        <authorList>
            <person name="Catto M.A."/>
            <person name="Labadie P.E."/>
            <person name="Jacobson A.L."/>
            <person name="Kennedy G.G."/>
            <person name="Srinivasan R."/>
            <person name="Hunt B.G."/>
        </authorList>
    </citation>
    <scope>NUCLEOTIDE SEQUENCE</scope>
    <source>
        <strain evidence="1">PL_HMW_Pooled</strain>
    </source>
</reference>
<dbReference type="AlphaFoldDB" id="A0AAE1LJN7"/>
<organism evidence="1 2">
    <name type="scientific">Frankliniella fusca</name>
    <dbReference type="NCBI Taxonomy" id="407009"/>
    <lineage>
        <taxon>Eukaryota</taxon>
        <taxon>Metazoa</taxon>
        <taxon>Ecdysozoa</taxon>
        <taxon>Arthropoda</taxon>
        <taxon>Hexapoda</taxon>
        <taxon>Insecta</taxon>
        <taxon>Pterygota</taxon>
        <taxon>Neoptera</taxon>
        <taxon>Paraneoptera</taxon>
        <taxon>Thysanoptera</taxon>
        <taxon>Terebrantia</taxon>
        <taxon>Thripoidea</taxon>
        <taxon>Thripidae</taxon>
        <taxon>Frankliniella</taxon>
    </lineage>
</organism>
<keyword evidence="2" id="KW-1185">Reference proteome</keyword>
<proteinExistence type="predicted"/>
<evidence type="ECO:0000313" key="1">
    <source>
        <dbReference type="EMBL" id="KAK3922203.1"/>
    </source>
</evidence>
<comment type="caution">
    <text evidence="1">The sequence shown here is derived from an EMBL/GenBank/DDBJ whole genome shotgun (WGS) entry which is preliminary data.</text>
</comment>
<evidence type="ECO:0000313" key="2">
    <source>
        <dbReference type="Proteomes" id="UP001219518"/>
    </source>
</evidence>
<dbReference type="Proteomes" id="UP001219518">
    <property type="component" value="Unassembled WGS sequence"/>
</dbReference>
<dbReference type="EMBL" id="JAHWGI010001073">
    <property type="protein sequence ID" value="KAK3922203.1"/>
    <property type="molecule type" value="Genomic_DNA"/>
</dbReference>
<accession>A0AAE1LJN7</accession>
<protein>
    <submittedName>
        <fullName evidence="1">Semaphorin-5A</fullName>
    </submittedName>
</protein>